<evidence type="ECO:0000256" key="3">
    <source>
        <dbReference type="ARBA" id="ARBA00022723"/>
    </source>
</evidence>
<comment type="cofactor">
    <cofactor evidence="1">
        <name>[4Fe-4S] cluster</name>
        <dbReference type="ChEBI" id="CHEBI:49883"/>
    </cofactor>
</comment>
<evidence type="ECO:0000256" key="5">
    <source>
        <dbReference type="ARBA" id="ARBA00023014"/>
    </source>
</evidence>
<dbReference type="STRING" id="561061.SAMN05660862_1049"/>
<dbReference type="EMBL" id="FXAU01000001">
    <property type="protein sequence ID" value="SMG16257.1"/>
    <property type="molecule type" value="Genomic_DNA"/>
</dbReference>
<dbReference type="GO" id="GO:0046872">
    <property type="term" value="F:metal ion binding"/>
    <property type="evidence" value="ECO:0007669"/>
    <property type="project" value="UniProtKB-KW"/>
</dbReference>
<organism evidence="7 8">
    <name type="scientific">Sphingobacterium psychroaquaticum</name>
    <dbReference type="NCBI Taxonomy" id="561061"/>
    <lineage>
        <taxon>Bacteria</taxon>
        <taxon>Pseudomonadati</taxon>
        <taxon>Bacteroidota</taxon>
        <taxon>Sphingobacteriia</taxon>
        <taxon>Sphingobacteriales</taxon>
        <taxon>Sphingobacteriaceae</taxon>
        <taxon>Sphingobacterium</taxon>
    </lineage>
</organism>
<dbReference type="Gene3D" id="3.20.20.70">
    <property type="entry name" value="Aldolase class I"/>
    <property type="match status" value="1"/>
</dbReference>
<evidence type="ECO:0000256" key="2">
    <source>
        <dbReference type="ARBA" id="ARBA00022691"/>
    </source>
</evidence>
<dbReference type="PANTHER" id="PTHR11228">
    <property type="entry name" value="RADICAL SAM DOMAIN PROTEIN"/>
    <property type="match status" value="1"/>
</dbReference>
<dbReference type="GO" id="GO:0051536">
    <property type="term" value="F:iron-sulfur cluster binding"/>
    <property type="evidence" value="ECO:0007669"/>
    <property type="project" value="UniProtKB-KW"/>
</dbReference>
<dbReference type="SFLD" id="SFLDS00029">
    <property type="entry name" value="Radical_SAM"/>
    <property type="match status" value="1"/>
</dbReference>
<evidence type="ECO:0000256" key="1">
    <source>
        <dbReference type="ARBA" id="ARBA00001966"/>
    </source>
</evidence>
<dbReference type="Proteomes" id="UP000192980">
    <property type="component" value="Unassembled WGS sequence"/>
</dbReference>
<feature type="domain" description="Radical SAM core" evidence="6">
    <location>
        <begin position="17"/>
        <end position="226"/>
    </location>
</feature>
<dbReference type="InterPro" id="IPR050377">
    <property type="entry name" value="Radical_SAM_PqqE_MftC-like"/>
</dbReference>
<evidence type="ECO:0000256" key="4">
    <source>
        <dbReference type="ARBA" id="ARBA00023004"/>
    </source>
</evidence>
<dbReference type="GO" id="GO:0016829">
    <property type="term" value="F:lyase activity"/>
    <property type="evidence" value="ECO:0007669"/>
    <property type="project" value="UniProtKB-KW"/>
</dbReference>
<dbReference type="InterPro" id="IPR012840">
    <property type="entry name" value="NrdG2"/>
</dbReference>
<sequence length="226" mass="25682">MAILKPIYSITPFTMLDYPGHTACIIWFAGCNMRCGYCHNPDIVLGKGKISVEETVSFFMSRRALLEGVVFSGGECTLHPFLLNLAQAARSLGYRIKIDTNGSRPDRLKKLLDLELVDYIALDFKATRDKYQEITHANTWSAFVESLNLIRHADVAFEVRTTWHQDLLSPNDLVTMVHFLETNGYRGNYYIQHFVNGVPTLGRLNESWGRLKADNLSTSHIQVVLR</sequence>
<name>A0A1X7INL0_9SPHI</name>
<reference evidence="7 8" key="1">
    <citation type="submission" date="2017-04" db="EMBL/GenBank/DDBJ databases">
        <authorList>
            <person name="Afonso C.L."/>
            <person name="Miller P.J."/>
            <person name="Scott M.A."/>
            <person name="Spackman E."/>
            <person name="Goraichik I."/>
            <person name="Dimitrov K.M."/>
            <person name="Suarez D.L."/>
            <person name="Swayne D.E."/>
        </authorList>
    </citation>
    <scope>NUCLEOTIDE SEQUENCE [LARGE SCALE GENOMIC DNA]</scope>
    <source>
        <strain evidence="7 8">DSM 22418</strain>
    </source>
</reference>
<dbReference type="AlphaFoldDB" id="A0A1X7INL0"/>
<dbReference type="Pfam" id="PF04055">
    <property type="entry name" value="Radical_SAM"/>
    <property type="match status" value="1"/>
</dbReference>
<keyword evidence="3" id="KW-0479">Metal-binding</keyword>
<dbReference type="InterPro" id="IPR007197">
    <property type="entry name" value="rSAM"/>
</dbReference>
<dbReference type="InterPro" id="IPR058240">
    <property type="entry name" value="rSAM_sf"/>
</dbReference>
<dbReference type="SFLD" id="SFLDG01067">
    <property type="entry name" value="SPASM/twitch_domain_containing"/>
    <property type="match status" value="1"/>
</dbReference>
<protein>
    <submittedName>
        <fullName evidence="7">Pyruvate formate lyase activating enzyme</fullName>
    </submittedName>
</protein>
<keyword evidence="5" id="KW-0411">Iron-sulfur</keyword>
<keyword evidence="4" id="KW-0408">Iron</keyword>
<evidence type="ECO:0000259" key="6">
    <source>
        <dbReference type="PROSITE" id="PS51918"/>
    </source>
</evidence>
<evidence type="ECO:0000313" key="7">
    <source>
        <dbReference type="EMBL" id="SMG16257.1"/>
    </source>
</evidence>
<keyword evidence="7" id="KW-0670">Pyruvate</keyword>
<keyword evidence="8" id="KW-1185">Reference proteome</keyword>
<dbReference type="CDD" id="cd01335">
    <property type="entry name" value="Radical_SAM"/>
    <property type="match status" value="1"/>
</dbReference>
<dbReference type="SFLD" id="SFLDG01094">
    <property type="entry name" value="Uncharacterised_Radical_SAM_Su"/>
    <property type="match status" value="1"/>
</dbReference>
<dbReference type="NCBIfam" id="TIGR02495">
    <property type="entry name" value="NrdG2"/>
    <property type="match status" value="1"/>
</dbReference>
<dbReference type="InterPro" id="IPR013785">
    <property type="entry name" value="Aldolase_TIM"/>
</dbReference>
<proteinExistence type="predicted"/>
<dbReference type="OrthoDB" id="9782387at2"/>
<keyword evidence="2" id="KW-0949">S-adenosyl-L-methionine</keyword>
<dbReference type="PROSITE" id="PS51257">
    <property type="entry name" value="PROKAR_LIPOPROTEIN"/>
    <property type="match status" value="1"/>
</dbReference>
<accession>A0A1X7INL0</accession>
<evidence type="ECO:0000313" key="8">
    <source>
        <dbReference type="Proteomes" id="UP000192980"/>
    </source>
</evidence>
<dbReference type="RefSeq" id="WP_085471857.1">
    <property type="nucleotide sequence ID" value="NZ_FXAU01000001.1"/>
</dbReference>
<dbReference type="PROSITE" id="PS51918">
    <property type="entry name" value="RADICAL_SAM"/>
    <property type="match status" value="1"/>
</dbReference>
<gene>
    <name evidence="7" type="ORF">SAMN05660862_1049</name>
</gene>
<dbReference type="PANTHER" id="PTHR11228:SF27">
    <property type="entry name" value="GLYCYL-RADICAL ENZYME ACTIVATING ENZYME MJ1227-RELATED"/>
    <property type="match status" value="1"/>
</dbReference>
<dbReference type="SUPFAM" id="SSF102114">
    <property type="entry name" value="Radical SAM enzymes"/>
    <property type="match status" value="1"/>
</dbReference>
<keyword evidence="7" id="KW-0456">Lyase</keyword>